<keyword evidence="3" id="KW-1185">Reference proteome</keyword>
<dbReference type="Proteomes" id="UP001501510">
    <property type="component" value="Unassembled WGS sequence"/>
</dbReference>
<gene>
    <name evidence="2" type="primary">bcmE</name>
    <name evidence="2" type="ORF">GCM10008906_15550</name>
</gene>
<comment type="caution">
    <text evidence="2">The sequence shown here is derived from an EMBL/GenBank/DDBJ whole genome shotgun (WGS) entry which is preliminary data.</text>
</comment>
<dbReference type="NCBIfam" id="TIGR04541">
    <property type="entry name" value="thiaminase_BcmE"/>
    <property type="match status" value="1"/>
</dbReference>
<dbReference type="EMBL" id="BAAACG010000008">
    <property type="protein sequence ID" value="GAA0738299.1"/>
    <property type="molecule type" value="Genomic_DNA"/>
</dbReference>
<protein>
    <submittedName>
        <fullName evidence="2">Thiamine pyridinylase</fullName>
    </submittedName>
</protein>
<proteinExistence type="predicted"/>
<dbReference type="InterPro" id="IPR030901">
    <property type="entry name" value="Thiaminase_BcmE"/>
</dbReference>
<reference evidence="2 3" key="1">
    <citation type="journal article" date="2019" name="Int. J. Syst. Evol. Microbiol.">
        <title>The Global Catalogue of Microorganisms (GCM) 10K type strain sequencing project: providing services to taxonomists for standard genome sequencing and annotation.</title>
        <authorList>
            <consortium name="The Broad Institute Genomics Platform"/>
            <consortium name="The Broad Institute Genome Sequencing Center for Infectious Disease"/>
            <person name="Wu L."/>
            <person name="Ma J."/>
        </authorList>
    </citation>
    <scope>NUCLEOTIDE SEQUENCE [LARGE SCALE GENOMIC DNA]</scope>
    <source>
        <strain evidence="2 3">JCM 1407</strain>
    </source>
</reference>
<evidence type="ECO:0000313" key="2">
    <source>
        <dbReference type="EMBL" id="GAA0738299.1"/>
    </source>
</evidence>
<sequence length="403" mass="46153">MNLKTTFKKSLSILFAFLIIFTLFSGLNVKAFEPNKSYETLNVALYGYVPDSIRFKKAVQNEWNKKEPNIKLNFVDWDCYSEDPPKDLDVFVFDAIYLSRFIKQGYLSEISKEDIKNKNDIIPFAMKGCTEKGSAYAIPQIICTNLLYSRKGDMDIEKVNSVFDLYDKLGKNKSEDIIPDDNKGLLFDMSGGTSKVCMYLDSLIDTTQEYTKFSSLPNVNEIDADSTRSLSLLQSMAGKEQANYWPENNDAYIRAKWFMNGKGRAYIGYTEAMSNMKEFVNDINFKTISLSRNSDIPIFYGDVVGINSSITNLYKKEKAIELANIVADEKTMVNAVSPDENNKYPQYLLPARKSVYHDLESKYPVYGNLYKIANKSNNKLFRVGPDIREWLKEAKKVIPTYLE</sequence>
<dbReference type="SUPFAM" id="SSF53850">
    <property type="entry name" value="Periplasmic binding protein-like II"/>
    <property type="match status" value="1"/>
</dbReference>
<evidence type="ECO:0000259" key="1">
    <source>
        <dbReference type="Pfam" id="PF22141"/>
    </source>
</evidence>
<dbReference type="Pfam" id="PF22141">
    <property type="entry name" value="Thiaminase-1_dom"/>
    <property type="match status" value="1"/>
</dbReference>
<name>A0ABN1JF77_9CLOT</name>
<accession>A0ABN1JF77</accession>
<dbReference type="InterPro" id="IPR054393">
    <property type="entry name" value="Thiaminase-1_dom"/>
</dbReference>
<dbReference type="RefSeq" id="WP_343760522.1">
    <property type="nucleotide sequence ID" value="NZ_BAAACG010000008.1"/>
</dbReference>
<dbReference type="Gene3D" id="3.40.190.10">
    <property type="entry name" value="Periplasmic binding protein-like II"/>
    <property type="match status" value="2"/>
</dbReference>
<evidence type="ECO:0000313" key="3">
    <source>
        <dbReference type="Proteomes" id="UP001501510"/>
    </source>
</evidence>
<organism evidence="2 3">
    <name type="scientific">Clostridium oceanicum</name>
    <dbReference type="NCBI Taxonomy" id="1543"/>
    <lineage>
        <taxon>Bacteria</taxon>
        <taxon>Bacillati</taxon>
        <taxon>Bacillota</taxon>
        <taxon>Clostridia</taxon>
        <taxon>Eubacteriales</taxon>
        <taxon>Clostridiaceae</taxon>
        <taxon>Clostridium</taxon>
    </lineage>
</organism>
<feature type="domain" description="Thiaminase-1 insert" evidence="1">
    <location>
        <begin position="144"/>
        <end position="291"/>
    </location>
</feature>